<gene>
    <name evidence="1" type="ORF">DPMN_089868</name>
</gene>
<organism evidence="1 2">
    <name type="scientific">Dreissena polymorpha</name>
    <name type="common">Zebra mussel</name>
    <name type="synonym">Mytilus polymorpha</name>
    <dbReference type="NCBI Taxonomy" id="45954"/>
    <lineage>
        <taxon>Eukaryota</taxon>
        <taxon>Metazoa</taxon>
        <taxon>Spiralia</taxon>
        <taxon>Lophotrochozoa</taxon>
        <taxon>Mollusca</taxon>
        <taxon>Bivalvia</taxon>
        <taxon>Autobranchia</taxon>
        <taxon>Heteroconchia</taxon>
        <taxon>Euheterodonta</taxon>
        <taxon>Imparidentia</taxon>
        <taxon>Neoheterodontei</taxon>
        <taxon>Myida</taxon>
        <taxon>Dreissenoidea</taxon>
        <taxon>Dreissenidae</taxon>
        <taxon>Dreissena</taxon>
    </lineage>
</organism>
<sequence>MGLKSCAASVVPDQLAQSGQNCPVCYGHRELPCLLWSQRVALSAMVTESCPVCYGHRELPCLLWSQRVALSAIVTESCPVCYSHRELPCLL</sequence>
<name>A0A9D4QYH6_DREPO</name>
<proteinExistence type="predicted"/>
<reference evidence="1" key="2">
    <citation type="submission" date="2020-11" db="EMBL/GenBank/DDBJ databases">
        <authorList>
            <person name="McCartney M.A."/>
            <person name="Auch B."/>
            <person name="Kono T."/>
            <person name="Mallez S."/>
            <person name="Becker A."/>
            <person name="Gohl D.M."/>
            <person name="Silverstein K.A.T."/>
            <person name="Koren S."/>
            <person name="Bechman K.B."/>
            <person name="Herman A."/>
            <person name="Abrahante J.E."/>
            <person name="Garbe J."/>
        </authorList>
    </citation>
    <scope>NUCLEOTIDE SEQUENCE</scope>
    <source>
        <strain evidence="1">Duluth1</strain>
        <tissue evidence="1">Whole animal</tissue>
    </source>
</reference>
<evidence type="ECO:0000313" key="2">
    <source>
        <dbReference type="Proteomes" id="UP000828390"/>
    </source>
</evidence>
<dbReference type="Proteomes" id="UP000828390">
    <property type="component" value="Unassembled WGS sequence"/>
</dbReference>
<reference evidence="1" key="1">
    <citation type="journal article" date="2019" name="bioRxiv">
        <title>The Genome of the Zebra Mussel, Dreissena polymorpha: A Resource for Invasive Species Research.</title>
        <authorList>
            <person name="McCartney M.A."/>
            <person name="Auch B."/>
            <person name="Kono T."/>
            <person name="Mallez S."/>
            <person name="Zhang Y."/>
            <person name="Obille A."/>
            <person name="Becker A."/>
            <person name="Abrahante J.E."/>
            <person name="Garbe J."/>
            <person name="Badalamenti J.P."/>
            <person name="Herman A."/>
            <person name="Mangelson H."/>
            <person name="Liachko I."/>
            <person name="Sullivan S."/>
            <person name="Sone E.D."/>
            <person name="Koren S."/>
            <person name="Silverstein K.A.T."/>
            <person name="Beckman K.B."/>
            <person name="Gohl D.M."/>
        </authorList>
    </citation>
    <scope>NUCLEOTIDE SEQUENCE</scope>
    <source>
        <strain evidence="1">Duluth1</strain>
        <tissue evidence="1">Whole animal</tissue>
    </source>
</reference>
<protein>
    <submittedName>
        <fullName evidence="1">Uncharacterized protein</fullName>
    </submittedName>
</protein>
<comment type="caution">
    <text evidence="1">The sequence shown here is derived from an EMBL/GenBank/DDBJ whole genome shotgun (WGS) entry which is preliminary data.</text>
</comment>
<keyword evidence="2" id="KW-1185">Reference proteome</keyword>
<dbReference type="EMBL" id="JAIWYP010000003">
    <property type="protein sequence ID" value="KAH3847543.1"/>
    <property type="molecule type" value="Genomic_DNA"/>
</dbReference>
<dbReference type="AlphaFoldDB" id="A0A9D4QYH6"/>
<evidence type="ECO:0000313" key="1">
    <source>
        <dbReference type="EMBL" id="KAH3847543.1"/>
    </source>
</evidence>
<accession>A0A9D4QYH6</accession>